<proteinExistence type="predicted"/>
<evidence type="ECO:0000313" key="1">
    <source>
        <dbReference type="EMBL" id="KAJ8252212.1"/>
    </source>
</evidence>
<dbReference type="Proteomes" id="UP001152803">
    <property type="component" value="Unassembled WGS sequence"/>
</dbReference>
<dbReference type="EMBL" id="JAFJMO010000017">
    <property type="protein sequence ID" value="KAJ8252212.1"/>
    <property type="molecule type" value="Genomic_DNA"/>
</dbReference>
<sequence length="88" mass="9542">MAFRKSAAIKLSDIRVLWEDFGTPYTFVLAAARTRVDPNTGIASRAWAPQATGSTTPSTVPARLQKVALIQPTPGNLFLEMPKEPMAV</sequence>
<reference evidence="1" key="1">
    <citation type="journal article" date="2023" name="Science">
        <title>Genome structures resolve the early diversification of teleost fishes.</title>
        <authorList>
            <person name="Parey E."/>
            <person name="Louis A."/>
            <person name="Montfort J."/>
            <person name="Bouchez O."/>
            <person name="Roques C."/>
            <person name="Iampietro C."/>
            <person name="Lluch J."/>
            <person name="Castinel A."/>
            <person name="Donnadieu C."/>
            <person name="Desvignes T."/>
            <person name="Floi Bucao C."/>
            <person name="Jouanno E."/>
            <person name="Wen M."/>
            <person name="Mejri S."/>
            <person name="Dirks R."/>
            <person name="Jansen H."/>
            <person name="Henkel C."/>
            <person name="Chen W.J."/>
            <person name="Zahm M."/>
            <person name="Cabau C."/>
            <person name="Klopp C."/>
            <person name="Thompson A.W."/>
            <person name="Robinson-Rechavi M."/>
            <person name="Braasch I."/>
            <person name="Lecointre G."/>
            <person name="Bobe J."/>
            <person name="Postlethwait J.H."/>
            <person name="Berthelot C."/>
            <person name="Roest Crollius H."/>
            <person name="Guiguen Y."/>
        </authorList>
    </citation>
    <scope>NUCLEOTIDE SEQUENCE</scope>
    <source>
        <strain evidence="1">Concon-B</strain>
    </source>
</reference>
<evidence type="ECO:0000313" key="2">
    <source>
        <dbReference type="Proteomes" id="UP001152803"/>
    </source>
</evidence>
<accession>A0A9Q1HMC6</accession>
<name>A0A9Q1HMC6_CONCO</name>
<organism evidence="1 2">
    <name type="scientific">Conger conger</name>
    <name type="common">Conger eel</name>
    <name type="synonym">Muraena conger</name>
    <dbReference type="NCBI Taxonomy" id="82655"/>
    <lineage>
        <taxon>Eukaryota</taxon>
        <taxon>Metazoa</taxon>
        <taxon>Chordata</taxon>
        <taxon>Craniata</taxon>
        <taxon>Vertebrata</taxon>
        <taxon>Euteleostomi</taxon>
        <taxon>Actinopterygii</taxon>
        <taxon>Neopterygii</taxon>
        <taxon>Teleostei</taxon>
        <taxon>Anguilliformes</taxon>
        <taxon>Congridae</taxon>
        <taxon>Conger</taxon>
    </lineage>
</organism>
<comment type="caution">
    <text evidence="1">The sequence shown here is derived from an EMBL/GenBank/DDBJ whole genome shotgun (WGS) entry which is preliminary data.</text>
</comment>
<keyword evidence="2" id="KW-1185">Reference proteome</keyword>
<protein>
    <submittedName>
        <fullName evidence="1">Uncharacterized protein</fullName>
    </submittedName>
</protein>
<dbReference type="AlphaFoldDB" id="A0A9Q1HMC6"/>
<gene>
    <name evidence="1" type="ORF">COCON_G00215240</name>
</gene>